<dbReference type="Pfam" id="PF16087">
    <property type="entry name" value="DUF4817"/>
    <property type="match status" value="1"/>
</dbReference>
<name>A0AAN9BBY3_9CAEN</name>
<accession>A0AAN9BBY3</accession>
<sequence length="100" mass="11866">MSWTTEHKTFIVEAYFRSNSIHAAQLEFKRQFGRRDFYLWGYLKDRVYGNNPQTIPDLKAAITAAVRAIPREECRRVIENFARRIQVCLQRQGSHLEHVL</sequence>
<dbReference type="AlphaFoldDB" id="A0AAN9BBY3"/>
<dbReference type="EMBL" id="JBAMIC010000010">
    <property type="protein sequence ID" value="KAK7102682.1"/>
    <property type="molecule type" value="Genomic_DNA"/>
</dbReference>
<dbReference type="PANTHER" id="PTHR47326:SF1">
    <property type="entry name" value="HTH PSQ-TYPE DOMAIN-CONTAINING PROTEIN"/>
    <property type="match status" value="1"/>
</dbReference>
<proteinExistence type="predicted"/>
<reference evidence="2 3" key="1">
    <citation type="submission" date="2024-02" db="EMBL/GenBank/DDBJ databases">
        <title>Chromosome-scale genome assembly of the rough periwinkle Littorina saxatilis.</title>
        <authorList>
            <person name="De Jode A."/>
            <person name="Faria R."/>
            <person name="Formenti G."/>
            <person name="Sims Y."/>
            <person name="Smith T.P."/>
            <person name="Tracey A."/>
            <person name="Wood J.M.D."/>
            <person name="Zagrodzka Z.B."/>
            <person name="Johannesson K."/>
            <person name="Butlin R.K."/>
            <person name="Leder E.H."/>
        </authorList>
    </citation>
    <scope>NUCLEOTIDE SEQUENCE [LARGE SCALE GENOMIC DNA]</scope>
    <source>
        <strain evidence="2">Snail1</strain>
        <tissue evidence="2">Muscle</tissue>
    </source>
</reference>
<evidence type="ECO:0000313" key="3">
    <source>
        <dbReference type="Proteomes" id="UP001374579"/>
    </source>
</evidence>
<comment type="caution">
    <text evidence="2">The sequence shown here is derived from an EMBL/GenBank/DDBJ whole genome shotgun (WGS) entry which is preliminary data.</text>
</comment>
<dbReference type="InterPro" id="IPR036397">
    <property type="entry name" value="RNaseH_sf"/>
</dbReference>
<keyword evidence="3" id="KW-1185">Reference proteome</keyword>
<gene>
    <name evidence="2" type="ORF">V1264_020869</name>
</gene>
<dbReference type="GO" id="GO:0003676">
    <property type="term" value="F:nucleic acid binding"/>
    <property type="evidence" value="ECO:0007669"/>
    <property type="project" value="InterPro"/>
</dbReference>
<evidence type="ECO:0000313" key="2">
    <source>
        <dbReference type="EMBL" id="KAK7102682.1"/>
    </source>
</evidence>
<dbReference type="PANTHER" id="PTHR47326">
    <property type="entry name" value="TRANSPOSABLE ELEMENT TC3 TRANSPOSASE-LIKE PROTEIN"/>
    <property type="match status" value="1"/>
</dbReference>
<dbReference type="InterPro" id="IPR032135">
    <property type="entry name" value="DUF4817"/>
</dbReference>
<feature type="domain" description="DUF4817" evidence="1">
    <location>
        <begin position="4"/>
        <end position="35"/>
    </location>
</feature>
<dbReference type="Gene3D" id="3.30.420.10">
    <property type="entry name" value="Ribonuclease H-like superfamily/Ribonuclease H"/>
    <property type="match status" value="1"/>
</dbReference>
<dbReference type="Proteomes" id="UP001374579">
    <property type="component" value="Unassembled WGS sequence"/>
</dbReference>
<organism evidence="2 3">
    <name type="scientific">Littorina saxatilis</name>
    <dbReference type="NCBI Taxonomy" id="31220"/>
    <lineage>
        <taxon>Eukaryota</taxon>
        <taxon>Metazoa</taxon>
        <taxon>Spiralia</taxon>
        <taxon>Lophotrochozoa</taxon>
        <taxon>Mollusca</taxon>
        <taxon>Gastropoda</taxon>
        <taxon>Caenogastropoda</taxon>
        <taxon>Littorinimorpha</taxon>
        <taxon>Littorinoidea</taxon>
        <taxon>Littorinidae</taxon>
        <taxon>Littorina</taxon>
    </lineage>
</organism>
<evidence type="ECO:0000259" key="1">
    <source>
        <dbReference type="Pfam" id="PF16087"/>
    </source>
</evidence>
<protein>
    <recommendedName>
        <fullName evidence="1">DUF4817 domain-containing protein</fullName>
    </recommendedName>
</protein>